<name>A0A518H5K3_9BACT</name>
<accession>A0A518H5K3</accession>
<dbReference type="KEGG" id="tpla:ElP_40340"/>
<evidence type="ECO:0000313" key="2">
    <source>
        <dbReference type="Proteomes" id="UP000317835"/>
    </source>
</evidence>
<evidence type="ECO:0000313" key="1">
    <source>
        <dbReference type="EMBL" id="QDV36121.1"/>
    </source>
</evidence>
<dbReference type="EMBL" id="CP036426">
    <property type="protein sequence ID" value="QDV36121.1"/>
    <property type="molecule type" value="Genomic_DNA"/>
</dbReference>
<organism evidence="1 2">
    <name type="scientific">Tautonia plasticadhaerens</name>
    <dbReference type="NCBI Taxonomy" id="2527974"/>
    <lineage>
        <taxon>Bacteria</taxon>
        <taxon>Pseudomonadati</taxon>
        <taxon>Planctomycetota</taxon>
        <taxon>Planctomycetia</taxon>
        <taxon>Isosphaerales</taxon>
        <taxon>Isosphaeraceae</taxon>
        <taxon>Tautonia</taxon>
    </lineage>
</organism>
<proteinExistence type="predicted"/>
<dbReference type="Proteomes" id="UP000317835">
    <property type="component" value="Chromosome"/>
</dbReference>
<sequence>MRPRRPRRPRTFTPSASFSLEDRVVLSDVGPAGPTIVQVQSAAQADGDDGDDFRIPFDPQRQSALVGRVQAQISQAFDRFAVGYRTQRDAYFGAIASSQPGGGYLPDTQEVLAGYRQALGEQGRQLTSDILDVLDGVEGGAAVLDAYAAVRAGQLANELATIPGVGQGPLNPVEFATLGEQALNDASQAVNQFVALYDTALYQTAAGFFSGNLRFFRGGGLPTGERLGFSPIVGQLQDEFNSSYSTFADELRGLRQGYFAEDAAGEVDFDAYRQDVADRLEALRGRLFESIQAPNGGPGGLEPFVTQQINQFQRAIAGLPAVGESGLTPDGYAAATEDLIARSLNDLRAMVQLYDVSIATTAMNFFMTNPQFRALAGRLGGGAGGGVGGDVDTAAQVAGSSIGTARQFGTFNPGLGGVTGGLGGLGGIPTGLAGSFTDRLGLGADSFFNTSPTGFDSTLGFGGLGTFGGLRPVDTFGGLGGFDSNIGGFGNNIGGLGGLGSGLGGGLGGLGSGFGGLSGFGGSNFGNGFGFGGSTFPGLGAAGLNFGNTVGFGTPTAGFGLGNGFGVVGGPGFGNGLGFGGIFF</sequence>
<protein>
    <submittedName>
        <fullName evidence="1">Uncharacterized protein</fullName>
    </submittedName>
</protein>
<reference evidence="1 2" key="1">
    <citation type="submission" date="2019-02" db="EMBL/GenBank/DDBJ databases">
        <title>Deep-cultivation of Planctomycetes and their phenomic and genomic characterization uncovers novel biology.</title>
        <authorList>
            <person name="Wiegand S."/>
            <person name="Jogler M."/>
            <person name="Boedeker C."/>
            <person name="Pinto D."/>
            <person name="Vollmers J."/>
            <person name="Rivas-Marin E."/>
            <person name="Kohn T."/>
            <person name="Peeters S.H."/>
            <person name="Heuer A."/>
            <person name="Rast P."/>
            <person name="Oberbeckmann S."/>
            <person name="Bunk B."/>
            <person name="Jeske O."/>
            <person name="Meyerdierks A."/>
            <person name="Storesund J.E."/>
            <person name="Kallscheuer N."/>
            <person name="Luecker S."/>
            <person name="Lage O.M."/>
            <person name="Pohl T."/>
            <person name="Merkel B.J."/>
            <person name="Hornburger P."/>
            <person name="Mueller R.-W."/>
            <person name="Bruemmer F."/>
            <person name="Labrenz M."/>
            <person name="Spormann A.M."/>
            <person name="Op den Camp H."/>
            <person name="Overmann J."/>
            <person name="Amann R."/>
            <person name="Jetten M.S.M."/>
            <person name="Mascher T."/>
            <person name="Medema M.H."/>
            <person name="Devos D.P."/>
            <person name="Kaster A.-K."/>
            <person name="Ovreas L."/>
            <person name="Rohde M."/>
            <person name="Galperin M.Y."/>
            <person name="Jogler C."/>
        </authorList>
    </citation>
    <scope>NUCLEOTIDE SEQUENCE [LARGE SCALE GENOMIC DNA]</scope>
    <source>
        <strain evidence="1 2">ElP</strain>
    </source>
</reference>
<gene>
    <name evidence="1" type="ORF">ElP_40340</name>
</gene>
<keyword evidence="2" id="KW-1185">Reference proteome</keyword>
<dbReference type="RefSeq" id="WP_145272179.1">
    <property type="nucleotide sequence ID" value="NZ_CP036426.1"/>
</dbReference>
<dbReference type="AlphaFoldDB" id="A0A518H5K3"/>